<feature type="transmembrane region" description="Helical" evidence="6">
    <location>
        <begin position="12"/>
        <end position="35"/>
    </location>
</feature>
<dbReference type="GO" id="GO:0016020">
    <property type="term" value="C:membrane"/>
    <property type="evidence" value="ECO:0007669"/>
    <property type="project" value="UniProtKB-SubCell"/>
</dbReference>
<dbReference type="PANTHER" id="PTHR12778:SF10">
    <property type="entry name" value="MAJOR FACILITATOR SUPERFAMILY DOMAIN-CONTAINING PROTEIN 3"/>
    <property type="match status" value="1"/>
</dbReference>
<feature type="transmembrane region" description="Helical" evidence="6">
    <location>
        <begin position="250"/>
        <end position="272"/>
    </location>
</feature>
<evidence type="ECO:0000256" key="3">
    <source>
        <dbReference type="ARBA" id="ARBA00022692"/>
    </source>
</evidence>
<feature type="transmembrane region" description="Helical" evidence="6">
    <location>
        <begin position="350"/>
        <end position="372"/>
    </location>
</feature>
<keyword evidence="3 6" id="KW-0812">Transmembrane</keyword>
<keyword evidence="2" id="KW-0813">Transport</keyword>
<proteinExistence type="predicted"/>
<dbReference type="SUPFAM" id="SSF103473">
    <property type="entry name" value="MFS general substrate transporter"/>
    <property type="match status" value="2"/>
</dbReference>
<feature type="transmembrane region" description="Helical" evidence="6">
    <location>
        <begin position="47"/>
        <end position="64"/>
    </location>
</feature>
<feature type="transmembrane region" description="Helical" evidence="6">
    <location>
        <begin position="174"/>
        <end position="196"/>
    </location>
</feature>
<evidence type="ECO:0000256" key="6">
    <source>
        <dbReference type="SAM" id="Phobius"/>
    </source>
</evidence>
<dbReference type="EMBL" id="DSUJ01000008">
    <property type="protein sequence ID" value="HFI91826.1"/>
    <property type="molecule type" value="Genomic_DNA"/>
</dbReference>
<dbReference type="InterPro" id="IPR004752">
    <property type="entry name" value="AmpG_permease/AT-1"/>
</dbReference>
<sequence>MNIHKTEYRNPWFWVPSLYFAQGIPYVMVMSVSVMMYKRLGVSNTDIAFFTSLLYFPWFLKFAWGPFVDMFKTKRFWTVTMQFFVAAALFGIALSLPTSYFWHLTLFVFALMAFSSATHDIAADGFYMLSLPQKDQAAFVGVRSTFYRIATIVGSGLLVIIAGELEGKIGIKGAWSVVFIVMGVLFLILFLYHKFILPYPFEDKGTLADKKLTVKQVLLLVGGFLLVAVSFFILYEILNFILSLMNISSMWRTITSTILLVILAVVLFRTIVATQVDKFENSGNKNDAFTPFIEFLKAFVVFMRKKDIWIILAFLLFFRFAEAQLVKLVQPFLLDPRDKGGLGLTTSEVGIVYGTIGVLALTAGGLLGGYVISKKGLKWWLWPMVLIMHLPDLAFVYLSQTQPSNLFIISTAVAFEQFGYGFGFTAYMMFMIMISQGEHKTAHYAICTGIMALGMMIPGMFSGALQEAIGYPNFFLWVMISTIPGFIVTALVKIDPEFGIKSDKK</sequence>
<evidence type="ECO:0000256" key="2">
    <source>
        <dbReference type="ARBA" id="ARBA00022448"/>
    </source>
</evidence>
<evidence type="ECO:0000256" key="1">
    <source>
        <dbReference type="ARBA" id="ARBA00004141"/>
    </source>
</evidence>
<accession>A0A7V2ZKS6</accession>
<reference evidence="7" key="1">
    <citation type="journal article" date="2020" name="mSystems">
        <title>Genome- and Community-Level Interaction Insights into Carbon Utilization and Element Cycling Functions of Hydrothermarchaeota in Hydrothermal Sediment.</title>
        <authorList>
            <person name="Zhou Z."/>
            <person name="Liu Y."/>
            <person name="Xu W."/>
            <person name="Pan J."/>
            <person name="Luo Z.H."/>
            <person name="Li M."/>
        </authorList>
    </citation>
    <scope>NUCLEOTIDE SEQUENCE [LARGE SCALE GENOMIC DNA]</scope>
    <source>
        <strain evidence="7">SpSt-479</strain>
    </source>
</reference>
<dbReference type="InterPro" id="IPR036259">
    <property type="entry name" value="MFS_trans_sf"/>
</dbReference>
<dbReference type="AlphaFoldDB" id="A0A7V2ZKS6"/>
<dbReference type="Pfam" id="PF07690">
    <property type="entry name" value="MFS_1"/>
    <property type="match status" value="1"/>
</dbReference>
<keyword evidence="5 6" id="KW-0472">Membrane</keyword>
<evidence type="ECO:0000313" key="7">
    <source>
        <dbReference type="EMBL" id="HFI91826.1"/>
    </source>
</evidence>
<dbReference type="Gene3D" id="1.20.1250.20">
    <property type="entry name" value="MFS general substrate transporter like domains"/>
    <property type="match status" value="2"/>
</dbReference>
<feature type="transmembrane region" description="Helical" evidence="6">
    <location>
        <begin position="442"/>
        <end position="462"/>
    </location>
</feature>
<name>A0A7V2ZKS6_9BACT</name>
<evidence type="ECO:0000256" key="4">
    <source>
        <dbReference type="ARBA" id="ARBA00022989"/>
    </source>
</evidence>
<dbReference type="PANTHER" id="PTHR12778">
    <property type="entry name" value="SOLUTE CARRIER FAMILY 33 ACETYL-COA TRANSPORTER -RELATED"/>
    <property type="match status" value="1"/>
</dbReference>
<comment type="subcellular location">
    <subcellularLocation>
        <location evidence="1">Membrane</location>
        <topology evidence="1">Multi-pass membrane protein</topology>
    </subcellularLocation>
</comment>
<feature type="transmembrane region" description="Helical" evidence="6">
    <location>
        <begin position="217"/>
        <end position="238"/>
    </location>
</feature>
<feature type="transmembrane region" description="Helical" evidence="6">
    <location>
        <begin position="474"/>
        <end position="494"/>
    </location>
</feature>
<evidence type="ECO:0000256" key="5">
    <source>
        <dbReference type="ARBA" id="ARBA00023136"/>
    </source>
</evidence>
<gene>
    <name evidence="7" type="ORF">ENS31_09915</name>
</gene>
<dbReference type="InterPro" id="IPR011701">
    <property type="entry name" value="MFS"/>
</dbReference>
<dbReference type="GO" id="GO:0022857">
    <property type="term" value="F:transmembrane transporter activity"/>
    <property type="evidence" value="ECO:0007669"/>
    <property type="project" value="InterPro"/>
</dbReference>
<feature type="transmembrane region" description="Helical" evidence="6">
    <location>
        <begin position="308"/>
        <end position="330"/>
    </location>
</feature>
<feature type="transmembrane region" description="Helical" evidence="6">
    <location>
        <begin position="144"/>
        <end position="162"/>
    </location>
</feature>
<feature type="transmembrane region" description="Helical" evidence="6">
    <location>
        <begin position="76"/>
        <end position="94"/>
    </location>
</feature>
<feature type="transmembrane region" description="Helical" evidence="6">
    <location>
        <begin position="406"/>
        <end position="430"/>
    </location>
</feature>
<keyword evidence="4 6" id="KW-1133">Transmembrane helix</keyword>
<comment type="caution">
    <text evidence="7">The sequence shown here is derived from an EMBL/GenBank/DDBJ whole genome shotgun (WGS) entry which is preliminary data.</text>
</comment>
<organism evidence="7">
    <name type="scientific">Ignavibacterium album</name>
    <dbReference type="NCBI Taxonomy" id="591197"/>
    <lineage>
        <taxon>Bacteria</taxon>
        <taxon>Pseudomonadati</taxon>
        <taxon>Ignavibacteriota</taxon>
        <taxon>Ignavibacteria</taxon>
        <taxon>Ignavibacteriales</taxon>
        <taxon>Ignavibacteriaceae</taxon>
        <taxon>Ignavibacterium</taxon>
    </lineage>
</organism>
<protein>
    <submittedName>
        <fullName evidence="7">MFS transporter</fullName>
    </submittedName>
</protein>
<feature type="transmembrane region" description="Helical" evidence="6">
    <location>
        <begin position="379"/>
        <end position="400"/>
    </location>
</feature>
<feature type="transmembrane region" description="Helical" evidence="6">
    <location>
        <begin position="100"/>
        <end position="123"/>
    </location>
</feature>